<dbReference type="Proteomes" id="UP001211711">
    <property type="component" value="Unassembled WGS sequence"/>
</dbReference>
<comment type="caution">
    <text evidence="2">The sequence shown here is derived from an EMBL/GenBank/DDBJ whole genome shotgun (WGS) entry which is preliminary data.</text>
</comment>
<keyword evidence="3" id="KW-1185">Reference proteome</keyword>
<reference evidence="2 3" key="1">
    <citation type="submission" date="2023-01" db="EMBL/GenBank/DDBJ databases">
        <title>Genomes from the Australian National Cyanobacteria Reference Collection.</title>
        <authorList>
            <person name="Willis A."/>
            <person name="Lee E.M.F."/>
        </authorList>
    </citation>
    <scope>NUCLEOTIDE SEQUENCE [LARGE SCALE GENOMIC DNA]</scope>
    <source>
        <strain evidence="2 3">CS-549</strain>
    </source>
</reference>
<dbReference type="RefSeq" id="WP_096571673.1">
    <property type="nucleotide sequence ID" value="NZ_JAQMTI010000075.1"/>
</dbReference>
<sequence length="72" mass="7900">MKCNSTHLLLVDVGFPYVNPTYGKLLEAPIETPGVRSPQKPLGNNIFGFEDLPSGGDLDYNDVMIRISFSTV</sequence>
<gene>
    <name evidence="2" type="ORF">PN497_05320</name>
</gene>
<feature type="domain" description="DUF4114" evidence="1">
    <location>
        <begin position="44"/>
        <end position="69"/>
    </location>
</feature>
<dbReference type="InterPro" id="IPR025193">
    <property type="entry name" value="DUF4114"/>
</dbReference>
<organism evidence="2 3">
    <name type="scientific">Sphaerospermopsis kisseleviana CS-549</name>
    <dbReference type="NCBI Taxonomy" id="3021783"/>
    <lineage>
        <taxon>Bacteria</taxon>
        <taxon>Bacillati</taxon>
        <taxon>Cyanobacteriota</taxon>
        <taxon>Cyanophyceae</taxon>
        <taxon>Nostocales</taxon>
        <taxon>Aphanizomenonaceae</taxon>
        <taxon>Sphaerospermopsis</taxon>
        <taxon>Sphaerospermopsis kisseleviana</taxon>
    </lineage>
</organism>
<dbReference type="EMBL" id="JAQMTI010000075">
    <property type="protein sequence ID" value="MDB9440783.1"/>
    <property type="molecule type" value="Genomic_DNA"/>
</dbReference>
<evidence type="ECO:0000313" key="3">
    <source>
        <dbReference type="Proteomes" id="UP001211711"/>
    </source>
</evidence>
<evidence type="ECO:0000313" key="2">
    <source>
        <dbReference type="EMBL" id="MDB9440783.1"/>
    </source>
</evidence>
<accession>A0ABT4ZPU5</accession>
<evidence type="ECO:0000259" key="1">
    <source>
        <dbReference type="Pfam" id="PF13448"/>
    </source>
</evidence>
<proteinExistence type="predicted"/>
<protein>
    <submittedName>
        <fullName evidence="2">DUF4114 domain-containing protein</fullName>
    </submittedName>
</protein>
<name>A0ABT4ZPU5_9CYAN</name>
<dbReference type="Pfam" id="PF13448">
    <property type="entry name" value="DUF4114"/>
    <property type="match status" value="1"/>
</dbReference>